<dbReference type="Proteomes" id="UP000887569">
    <property type="component" value="Unplaced"/>
</dbReference>
<accession>A0A915B989</accession>
<name>A0A915B989_PARUN</name>
<dbReference type="AlphaFoldDB" id="A0A915B989"/>
<keyword evidence="1" id="KW-1185">Reference proteome</keyword>
<protein>
    <submittedName>
        <fullName evidence="2">Protein YIPF</fullName>
    </submittedName>
</protein>
<sequence>LGGVDVSHFLAENLPKLASLHAVAEVFISSLFYVNVKSRFDLCIYSIRILLHELSRVAEDFD</sequence>
<evidence type="ECO:0000313" key="1">
    <source>
        <dbReference type="Proteomes" id="UP000887569"/>
    </source>
</evidence>
<dbReference type="WBParaSite" id="PgR031_g031_t01">
    <property type="protein sequence ID" value="PgR031_g031_t01"/>
    <property type="gene ID" value="PgR031_g031"/>
</dbReference>
<proteinExistence type="predicted"/>
<reference evidence="2" key="1">
    <citation type="submission" date="2022-11" db="UniProtKB">
        <authorList>
            <consortium name="WormBaseParasite"/>
        </authorList>
    </citation>
    <scope>IDENTIFICATION</scope>
</reference>
<organism evidence="1 2">
    <name type="scientific">Parascaris univalens</name>
    <name type="common">Nematode worm</name>
    <dbReference type="NCBI Taxonomy" id="6257"/>
    <lineage>
        <taxon>Eukaryota</taxon>
        <taxon>Metazoa</taxon>
        <taxon>Ecdysozoa</taxon>
        <taxon>Nematoda</taxon>
        <taxon>Chromadorea</taxon>
        <taxon>Rhabditida</taxon>
        <taxon>Spirurina</taxon>
        <taxon>Ascaridomorpha</taxon>
        <taxon>Ascaridoidea</taxon>
        <taxon>Ascarididae</taxon>
        <taxon>Parascaris</taxon>
    </lineage>
</organism>
<evidence type="ECO:0000313" key="2">
    <source>
        <dbReference type="WBParaSite" id="PgR031_g031_t01"/>
    </source>
</evidence>